<feature type="transmembrane region" description="Helical" evidence="5">
    <location>
        <begin position="273"/>
        <end position="293"/>
    </location>
</feature>
<dbReference type="AlphaFoldDB" id="A0A8C9TWG5"/>
<dbReference type="GO" id="GO:0016020">
    <property type="term" value="C:membrane"/>
    <property type="evidence" value="ECO:0007669"/>
    <property type="project" value="UniProtKB-SubCell"/>
</dbReference>
<comment type="subcellular location">
    <subcellularLocation>
        <location evidence="1">Membrane</location>
    </subcellularLocation>
</comment>
<dbReference type="OrthoDB" id="5967704at2759"/>
<keyword evidence="2 5" id="KW-0812">Transmembrane</keyword>
<dbReference type="GO" id="GO:0004930">
    <property type="term" value="F:G protein-coupled receptor activity"/>
    <property type="evidence" value="ECO:0007669"/>
    <property type="project" value="InterPro"/>
</dbReference>
<evidence type="ECO:0000256" key="4">
    <source>
        <dbReference type="ARBA" id="ARBA00023136"/>
    </source>
</evidence>
<dbReference type="InterPro" id="IPR052921">
    <property type="entry name" value="GPCR1_Superfamily_Member"/>
</dbReference>
<reference evidence="7" key="2">
    <citation type="submission" date="2025-08" db="UniProtKB">
        <authorList>
            <consortium name="Ensembl"/>
        </authorList>
    </citation>
    <scope>IDENTIFICATION</scope>
</reference>
<dbReference type="CDD" id="cd00637">
    <property type="entry name" value="7tm_classA_rhodopsin-like"/>
    <property type="match status" value="1"/>
</dbReference>
<proteinExistence type="predicted"/>
<feature type="transmembrane region" description="Helical" evidence="5">
    <location>
        <begin position="237"/>
        <end position="261"/>
    </location>
</feature>
<feature type="transmembrane region" description="Helical" evidence="5">
    <location>
        <begin position="94"/>
        <end position="111"/>
    </location>
</feature>
<sequence length="326" mass="37493">MHNSFNMSSTLSILQTQTVRQKMTAERILKLFLVLSTHSVFIYLNCVMFIAVRSKETFREMPRYILFAHMLFNDTLYQLISMVLYIFNVLYLDMVLGVCSFLILISTSTVTNEPLNLAVMSLERYFAVCFPLRYAQLSTPERTFFTLAVMWAVGAANVLIDIFTVILVEPSFFLLSGMCSYEQLMRKRWQRDKGVALNVLCFTVVGMVLLYTYVCITLEARSATRDRASAQKAMQTVLLHAVQLCLSLMTFLFNVFEMLLSSFPSDVFAQLRFVNYVVVLLLPRCLSPLIYGMRDQSFRPVFMYFFTCGTRSVKPAGTNSRLEKEC</sequence>
<dbReference type="Ensembl" id="ENSSFOT00015055036.1">
    <property type="protein sequence ID" value="ENSSFOP00015057073.1"/>
    <property type="gene ID" value="ENSSFOG00015025721.1"/>
</dbReference>
<evidence type="ECO:0000313" key="7">
    <source>
        <dbReference type="Ensembl" id="ENSSFOP00015057073.1"/>
    </source>
</evidence>
<dbReference type="InterPro" id="IPR000276">
    <property type="entry name" value="GPCR_Rhodpsn"/>
</dbReference>
<evidence type="ECO:0000313" key="8">
    <source>
        <dbReference type="Proteomes" id="UP000694397"/>
    </source>
</evidence>
<keyword evidence="4 5" id="KW-0472">Membrane</keyword>
<dbReference type="PROSITE" id="PS50262">
    <property type="entry name" value="G_PROTEIN_RECEP_F1_2"/>
    <property type="match status" value="1"/>
</dbReference>
<organism evidence="7 8">
    <name type="scientific">Scleropages formosus</name>
    <name type="common">Asian bonytongue</name>
    <name type="synonym">Osteoglossum formosum</name>
    <dbReference type="NCBI Taxonomy" id="113540"/>
    <lineage>
        <taxon>Eukaryota</taxon>
        <taxon>Metazoa</taxon>
        <taxon>Chordata</taxon>
        <taxon>Craniata</taxon>
        <taxon>Vertebrata</taxon>
        <taxon>Euteleostomi</taxon>
        <taxon>Actinopterygii</taxon>
        <taxon>Neopterygii</taxon>
        <taxon>Teleostei</taxon>
        <taxon>Osteoglossocephala</taxon>
        <taxon>Osteoglossomorpha</taxon>
        <taxon>Osteoglossiformes</taxon>
        <taxon>Osteoglossidae</taxon>
        <taxon>Scleropages</taxon>
    </lineage>
</organism>
<keyword evidence="3 5" id="KW-1133">Transmembrane helix</keyword>
<dbReference type="GeneTree" id="ENSGT00940000163093"/>
<evidence type="ECO:0000259" key="6">
    <source>
        <dbReference type="PROSITE" id="PS50262"/>
    </source>
</evidence>
<feature type="transmembrane region" description="Helical" evidence="5">
    <location>
        <begin position="195"/>
        <end position="216"/>
    </location>
</feature>
<dbReference type="PANTHER" id="PTHR26451">
    <property type="entry name" value="G_PROTEIN_RECEP_F1_2 DOMAIN-CONTAINING PROTEIN"/>
    <property type="match status" value="1"/>
</dbReference>
<feature type="transmembrane region" description="Helical" evidence="5">
    <location>
        <begin position="31"/>
        <end position="52"/>
    </location>
</feature>
<dbReference type="Gene3D" id="1.20.1070.10">
    <property type="entry name" value="Rhodopsin 7-helix transmembrane proteins"/>
    <property type="match status" value="1"/>
</dbReference>
<dbReference type="Pfam" id="PF00001">
    <property type="entry name" value="7tm_1"/>
    <property type="match status" value="1"/>
</dbReference>
<reference evidence="7 8" key="1">
    <citation type="submission" date="2019-04" db="EMBL/GenBank/DDBJ databases">
        <authorList>
            <consortium name="Wellcome Sanger Institute Data Sharing"/>
        </authorList>
    </citation>
    <scope>NUCLEOTIDE SEQUENCE [LARGE SCALE GENOMIC DNA]</scope>
</reference>
<dbReference type="Proteomes" id="UP000694397">
    <property type="component" value="Chromosome 4"/>
</dbReference>
<evidence type="ECO:0000256" key="3">
    <source>
        <dbReference type="ARBA" id="ARBA00022989"/>
    </source>
</evidence>
<evidence type="ECO:0000256" key="5">
    <source>
        <dbReference type="SAM" id="Phobius"/>
    </source>
</evidence>
<evidence type="ECO:0000256" key="1">
    <source>
        <dbReference type="ARBA" id="ARBA00004370"/>
    </source>
</evidence>
<feature type="transmembrane region" description="Helical" evidence="5">
    <location>
        <begin position="147"/>
        <end position="175"/>
    </location>
</feature>
<dbReference type="FunFam" id="1.20.1070.10:FF:000096">
    <property type="entry name" value="Odorant receptor 131-2"/>
    <property type="match status" value="1"/>
</dbReference>
<evidence type="ECO:0000256" key="2">
    <source>
        <dbReference type="ARBA" id="ARBA00022692"/>
    </source>
</evidence>
<dbReference type="GO" id="GO:0005549">
    <property type="term" value="F:odorant binding"/>
    <property type="evidence" value="ECO:0007669"/>
    <property type="project" value="TreeGrafter"/>
</dbReference>
<accession>A0A8C9TWG5</accession>
<dbReference type="GO" id="GO:0004984">
    <property type="term" value="F:olfactory receptor activity"/>
    <property type="evidence" value="ECO:0007669"/>
    <property type="project" value="TreeGrafter"/>
</dbReference>
<protein>
    <recommendedName>
        <fullName evidence="6">G-protein coupled receptors family 1 profile domain-containing protein</fullName>
    </recommendedName>
</protein>
<dbReference type="SUPFAM" id="SSF81321">
    <property type="entry name" value="Family A G protein-coupled receptor-like"/>
    <property type="match status" value="1"/>
</dbReference>
<feature type="domain" description="G-protein coupled receptors family 1 profile" evidence="6">
    <location>
        <begin position="44"/>
        <end position="291"/>
    </location>
</feature>
<reference evidence="7" key="3">
    <citation type="submission" date="2025-09" db="UniProtKB">
        <authorList>
            <consortium name="Ensembl"/>
        </authorList>
    </citation>
    <scope>IDENTIFICATION</scope>
</reference>
<dbReference type="PANTHER" id="PTHR26451:SF866">
    <property type="entry name" value="ODORANT RECEPTOR-RELATED"/>
    <property type="match status" value="1"/>
</dbReference>
<keyword evidence="8" id="KW-1185">Reference proteome</keyword>
<dbReference type="InterPro" id="IPR017452">
    <property type="entry name" value="GPCR_Rhodpsn_7TM"/>
</dbReference>
<name>A0A8C9TWG5_SCLFO</name>